<evidence type="ECO:0000256" key="2">
    <source>
        <dbReference type="SAM" id="Phobius"/>
    </source>
</evidence>
<feature type="domain" description="Stress-response A/B barrel" evidence="3">
    <location>
        <begin position="56"/>
        <end position="158"/>
    </location>
</feature>
<dbReference type="Proteomes" id="UP001152607">
    <property type="component" value="Unassembled WGS sequence"/>
</dbReference>
<dbReference type="PROSITE" id="PS51502">
    <property type="entry name" value="S_R_A_B_BARREL"/>
    <property type="match status" value="1"/>
</dbReference>
<evidence type="ECO:0000313" key="5">
    <source>
        <dbReference type="Proteomes" id="UP001152607"/>
    </source>
</evidence>
<evidence type="ECO:0000313" key="4">
    <source>
        <dbReference type="EMBL" id="CAI6338187.1"/>
    </source>
</evidence>
<keyword evidence="5" id="KW-1185">Reference proteome</keyword>
<dbReference type="SMART" id="SM00886">
    <property type="entry name" value="Dabb"/>
    <property type="match status" value="1"/>
</dbReference>
<dbReference type="PANTHER" id="PTHR33178">
    <property type="match status" value="1"/>
</dbReference>
<dbReference type="EMBL" id="CAOQHR010000008">
    <property type="protein sequence ID" value="CAI6338187.1"/>
    <property type="molecule type" value="Genomic_DNA"/>
</dbReference>
<dbReference type="SUPFAM" id="SSF54909">
    <property type="entry name" value="Dimeric alpha+beta barrel"/>
    <property type="match status" value="1"/>
</dbReference>
<keyword evidence="2" id="KW-0472">Membrane</keyword>
<evidence type="ECO:0000256" key="1">
    <source>
        <dbReference type="ARBA" id="ARBA00011738"/>
    </source>
</evidence>
<protein>
    <recommendedName>
        <fullName evidence="3">Stress-response A/B barrel domain-containing protein</fullName>
    </recommendedName>
</protein>
<dbReference type="Pfam" id="PF07876">
    <property type="entry name" value="Dabb"/>
    <property type="match status" value="1"/>
</dbReference>
<dbReference type="AlphaFoldDB" id="A0A9W4UND7"/>
<accession>A0A9W4UND7</accession>
<keyword evidence="2" id="KW-1133">Transmembrane helix</keyword>
<comment type="caution">
    <text evidence="4">The sequence shown here is derived from an EMBL/GenBank/DDBJ whole genome shotgun (WGS) entry which is preliminary data.</text>
</comment>
<gene>
    <name evidence="4" type="ORF">PDIGIT_LOCUS11313</name>
</gene>
<dbReference type="InterPro" id="IPR044662">
    <property type="entry name" value="HS1/DABB1-like"/>
</dbReference>
<dbReference type="OrthoDB" id="1601230at2759"/>
<dbReference type="PANTHER" id="PTHR33178:SF10">
    <property type="entry name" value="STRESS-RESPONSE A_B BARREL DOMAIN-CONTAINING PROTEIN"/>
    <property type="match status" value="1"/>
</dbReference>
<keyword evidence="2" id="KW-0812">Transmembrane</keyword>
<name>A0A9W4UND7_9PLEO</name>
<comment type="subunit">
    <text evidence="1">Homodimer.</text>
</comment>
<feature type="transmembrane region" description="Helical" evidence="2">
    <location>
        <begin position="7"/>
        <end position="26"/>
    </location>
</feature>
<dbReference type="InterPro" id="IPR011008">
    <property type="entry name" value="Dimeric_a/b-barrel"/>
</dbReference>
<dbReference type="Gene3D" id="3.30.70.100">
    <property type="match status" value="1"/>
</dbReference>
<evidence type="ECO:0000259" key="3">
    <source>
        <dbReference type="PROSITE" id="PS51502"/>
    </source>
</evidence>
<proteinExistence type="predicted"/>
<organism evidence="4 5">
    <name type="scientific">Periconia digitata</name>
    <dbReference type="NCBI Taxonomy" id="1303443"/>
    <lineage>
        <taxon>Eukaryota</taxon>
        <taxon>Fungi</taxon>
        <taxon>Dikarya</taxon>
        <taxon>Ascomycota</taxon>
        <taxon>Pezizomycotina</taxon>
        <taxon>Dothideomycetes</taxon>
        <taxon>Pleosporomycetidae</taxon>
        <taxon>Pleosporales</taxon>
        <taxon>Massarineae</taxon>
        <taxon>Periconiaceae</taxon>
        <taxon>Periconia</taxon>
    </lineage>
</organism>
<reference evidence="4" key="1">
    <citation type="submission" date="2023-01" db="EMBL/GenBank/DDBJ databases">
        <authorList>
            <person name="Van Ghelder C."/>
            <person name="Rancurel C."/>
        </authorList>
    </citation>
    <scope>NUCLEOTIDE SEQUENCE</scope>
    <source>
        <strain evidence="4">CNCM I-4278</strain>
    </source>
</reference>
<sequence length="164" mass="18590">MLFRQRSIGSFVLLLLFVLVPIYFLFGLQTTPSSVDWFAHNLALSRRPAEPPVPITTHIVLFQFKESASAFHVKDITSKMLSLKKSCIHHTTHRSYIKSITGGKDNSKEKLQSNLSHAFILTFASNEDRDFYVNDDPVHKAFKDAAGPYLEKAVVVDFQESVFT</sequence>
<dbReference type="InterPro" id="IPR013097">
    <property type="entry name" value="Dabb"/>
</dbReference>